<keyword evidence="3" id="KW-1185">Reference proteome</keyword>
<evidence type="ECO:0000313" key="3">
    <source>
        <dbReference type="Proteomes" id="UP001168990"/>
    </source>
</evidence>
<organism evidence="2 3">
    <name type="scientific">Microctonus aethiopoides</name>
    <dbReference type="NCBI Taxonomy" id="144406"/>
    <lineage>
        <taxon>Eukaryota</taxon>
        <taxon>Metazoa</taxon>
        <taxon>Ecdysozoa</taxon>
        <taxon>Arthropoda</taxon>
        <taxon>Hexapoda</taxon>
        <taxon>Insecta</taxon>
        <taxon>Pterygota</taxon>
        <taxon>Neoptera</taxon>
        <taxon>Endopterygota</taxon>
        <taxon>Hymenoptera</taxon>
        <taxon>Apocrita</taxon>
        <taxon>Ichneumonoidea</taxon>
        <taxon>Braconidae</taxon>
        <taxon>Euphorinae</taxon>
        <taxon>Microctonus</taxon>
    </lineage>
</organism>
<sequence>MGMTSKTMTFVMFGDSYDKLSDVAKLYDRRAKAKRIKIVKRRTFSPSRPGTSNNKVVASGLSNPTNKFKPNKKNCMKKKIKCTPRECAEEDGDNFFLSNVMNRKKHAEETVEDINVIVTPNIHPSNDKVQNAVISLSDSHNSLEIEETLNPIENHGIFENEEVSIAPTLSQRDFRQIIREELANFAPLLIQQLGDIPRDQNHLHIPPMDNDEMVTIEEIRLHYTFLAEAQSSGTMRKRANAIMKGMWNKEERTQLVIKKNKRTPPEKREVTPREYEKIRKICLVLQSHREIDQGPGKDNLSNLRQWVGDLLKNKNYLKRKQDRNLEQDQIIHPENAN</sequence>
<evidence type="ECO:0000313" key="2">
    <source>
        <dbReference type="EMBL" id="KAK0156929.1"/>
    </source>
</evidence>
<dbReference type="Proteomes" id="UP001168990">
    <property type="component" value="Unassembled WGS sequence"/>
</dbReference>
<reference evidence="2" key="1">
    <citation type="journal article" date="2023" name="bioRxiv">
        <title>Scaffold-level genome assemblies of two parasitoid biocontrol wasps reveal the parthenogenesis mechanism and an associated novel virus.</title>
        <authorList>
            <person name="Inwood S."/>
            <person name="Skelly J."/>
            <person name="Guhlin J."/>
            <person name="Harrop T."/>
            <person name="Goldson S."/>
            <person name="Dearden P."/>
        </authorList>
    </citation>
    <scope>NUCLEOTIDE SEQUENCE</scope>
    <source>
        <strain evidence="2">Irish</strain>
        <tissue evidence="2">Whole body</tissue>
    </source>
</reference>
<name>A0AA39EU53_9HYME</name>
<comment type="caution">
    <text evidence="2">The sequence shown here is derived from an EMBL/GenBank/DDBJ whole genome shotgun (WGS) entry which is preliminary data.</text>
</comment>
<gene>
    <name evidence="2" type="ORF">PV328_012110</name>
</gene>
<feature type="compositionally biased region" description="Polar residues" evidence="1">
    <location>
        <begin position="44"/>
        <end position="62"/>
    </location>
</feature>
<protein>
    <submittedName>
        <fullName evidence="2">Uncharacterized protein</fullName>
    </submittedName>
</protein>
<dbReference type="AlphaFoldDB" id="A0AA39EU53"/>
<accession>A0AA39EU53</accession>
<feature type="region of interest" description="Disordered" evidence="1">
    <location>
        <begin position="43"/>
        <end position="72"/>
    </location>
</feature>
<proteinExistence type="predicted"/>
<reference evidence="2" key="2">
    <citation type="submission" date="2023-03" db="EMBL/GenBank/DDBJ databases">
        <authorList>
            <person name="Inwood S.N."/>
            <person name="Skelly J.G."/>
            <person name="Guhlin J."/>
            <person name="Harrop T.W.R."/>
            <person name="Goldson S.G."/>
            <person name="Dearden P.K."/>
        </authorList>
    </citation>
    <scope>NUCLEOTIDE SEQUENCE</scope>
    <source>
        <strain evidence="2">Irish</strain>
        <tissue evidence="2">Whole body</tissue>
    </source>
</reference>
<dbReference type="EMBL" id="JAQQBS010001940">
    <property type="protein sequence ID" value="KAK0156929.1"/>
    <property type="molecule type" value="Genomic_DNA"/>
</dbReference>
<evidence type="ECO:0000256" key="1">
    <source>
        <dbReference type="SAM" id="MobiDB-lite"/>
    </source>
</evidence>